<organism evidence="2">
    <name type="scientific">uncultured Rubrobacteraceae bacterium</name>
    <dbReference type="NCBI Taxonomy" id="349277"/>
    <lineage>
        <taxon>Bacteria</taxon>
        <taxon>Bacillati</taxon>
        <taxon>Actinomycetota</taxon>
        <taxon>Rubrobacteria</taxon>
        <taxon>Rubrobacterales</taxon>
        <taxon>Rubrobacteraceae</taxon>
        <taxon>environmental samples</taxon>
    </lineage>
</organism>
<proteinExistence type="predicted"/>
<protein>
    <submittedName>
        <fullName evidence="2">Uncharacterized protein</fullName>
    </submittedName>
</protein>
<dbReference type="AlphaFoldDB" id="A0A6J4QIR8"/>
<gene>
    <name evidence="2" type="ORF">AVDCRST_MAG82-3353</name>
</gene>
<feature type="compositionally biased region" description="Basic and acidic residues" evidence="1">
    <location>
        <begin position="39"/>
        <end position="50"/>
    </location>
</feature>
<sequence>DRGYRQHLWRQASPDRRSPHPLTDPPSLRTRHEARRGRSRTEGRQEESGV</sequence>
<evidence type="ECO:0000313" key="2">
    <source>
        <dbReference type="EMBL" id="CAA9446266.1"/>
    </source>
</evidence>
<accession>A0A6J4QIR8</accession>
<feature type="non-terminal residue" evidence="2">
    <location>
        <position position="50"/>
    </location>
</feature>
<dbReference type="EMBL" id="CADCVA010000410">
    <property type="protein sequence ID" value="CAA9446266.1"/>
    <property type="molecule type" value="Genomic_DNA"/>
</dbReference>
<reference evidence="2" key="1">
    <citation type="submission" date="2020-02" db="EMBL/GenBank/DDBJ databases">
        <authorList>
            <person name="Meier V. D."/>
        </authorList>
    </citation>
    <scope>NUCLEOTIDE SEQUENCE</scope>
    <source>
        <strain evidence="2">AVDCRST_MAG82</strain>
    </source>
</reference>
<evidence type="ECO:0000256" key="1">
    <source>
        <dbReference type="SAM" id="MobiDB-lite"/>
    </source>
</evidence>
<feature type="non-terminal residue" evidence="2">
    <location>
        <position position="1"/>
    </location>
</feature>
<name>A0A6J4QIR8_9ACTN</name>
<feature type="region of interest" description="Disordered" evidence="1">
    <location>
        <begin position="1"/>
        <end position="50"/>
    </location>
</feature>